<sequence>MKGVRGASPPDICASAPSGRRGAHRFARVVAHRLGSGAHAELRWSRRRPQTARGIPRRSALLVLDNLEHLLDAAAEFVDGLLATSRAPLRLSSEHKFTLGPLALPSQGLELDALEPVDASGRAAGAREEARPRRGNGFQSPRHLGRALHAVRTGGGEPARAWPDARVDRGVPRPERPHRQRPRSVHLLEAERDGATRSAIERGFA</sequence>
<dbReference type="EMBL" id="QJSX01000010">
    <property type="protein sequence ID" value="PYE53144.1"/>
    <property type="molecule type" value="Genomic_DNA"/>
</dbReference>
<proteinExistence type="predicted"/>
<name>A0A318SA87_9DEIO</name>
<evidence type="ECO:0000256" key="1">
    <source>
        <dbReference type="SAM" id="MobiDB-lite"/>
    </source>
</evidence>
<comment type="caution">
    <text evidence="2">The sequence shown here is derived from an EMBL/GenBank/DDBJ whole genome shotgun (WGS) entry which is preliminary data.</text>
</comment>
<protein>
    <submittedName>
        <fullName evidence="2">Uncharacterized protein</fullName>
    </submittedName>
</protein>
<evidence type="ECO:0000313" key="3">
    <source>
        <dbReference type="Proteomes" id="UP000248326"/>
    </source>
</evidence>
<evidence type="ECO:0000313" key="2">
    <source>
        <dbReference type="EMBL" id="PYE53144.1"/>
    </source>
</evidence>
<feature type="compositionally biased region" description="Basic and acidic residues" evidence="1">
    <location>
        <begin position="163"/>
        <end position="177"/>
    </location>
</feature>
<feature type="compositionally biased region" description="Basic and acidic residues" evidence="1">
    <location>
        <begin position="186"/>
        <end position="195"/>
    </location>
</feature>
<feature type="region of interest" description="Disordered" evidence="1">
    <location>
        <begin position="121"/>
        <end position="205"/>
    </location>
</feature>
<gene>
    <name evidence="2" type="ORF">DES52_110128</name>
</gene>
<accession>A0A318SA87</accession>
<reference evidence="2 3" key="1">
    <citation type="submission" date="2018-06" db="EMBL/GenBank/DDBJ databases">
        <title>Genomic Encyclopedia of Type Strains, Phase IV (KMG-IV): sequencing the most valuable type-strain genomes for metagenomic binning, comparative biology and taxonomic classification.</title>
        <authorList>
            <person name="Goeker M."/>
        </authorList>
    </citation>
    <scope>NUCLEOTIDE SEQUENCE [LARGE SCALE GENOMIC DNA]</scope>
    <source>
        <strain evidence="2 3">DSM 18048</strain>
    </source>
</reference>
<organism evidence="2 3">
    <name type="scientific">Deinococcus yavapaiensis KR-236</name>
    <dbReference type="NCBI Taxonomy" id="694435"/>
    <lineage>
        <taxon>Bacteria</taxon>
        <taxon>Thermotogati</taxon>
        <taxon>Deinococcota</taxon>
        <taxon>Deinococci</taxon>
        <taxon>Deinococcales</taxon>
        <taxon>Deinococcaceae</taxon>
        <taxon>Deinococcus</taxon>
    </lineage>
</organism>
<dbReference type="AlphaFoldDB" id="A0A318SA87"/>
<keyword evidence="3" id="KW-1185">Reference proteome</keyword>
<dbReference type="Proteomes" id="UP000248326">
    <property type="component" value="Unassembled WGS sequence"/>
</dbReference>